<dbReference type="HOGENOM" id="CLU_002333_7_3_7"/>
<feature type="domain" description="RNB" evidence="2">
    <location>
        <begin position="215"/>
        <end position="529"/>
    </location>
</feature>
<dbReference type="Pfam" id="PF24190">
    <property type="entry name" value="OB_RNR_2nd"/>
    <property type="match status" value="1"/>
</dbReference>
<keyword evidence="3" id="KW-0378">Hydrolase</keyword>
<dbReference type="PANTHER" id="PTHR23355:SF9">
    <property type="entry name" value="DIS3-LIKE EXONUCLEASE 2"/>
    <property type="match status" value="1"/>
</dbReference>
<dbReference type="InterPro" id="IPR001900">
    <property type="entry name" value="RNase_II/R"/>
</dbReference>
<protein>
    <submittedName>
        <fullName evidence="3">Ribonuclease R</fullName>
        <ecNumber evidence="3">3.1.-.-</ecNumber>
    </submittedName>
</protein>
<sequence length="646" mass="74212">MKELFNQLNYGLNASKITNKNKQIIRELLTCDIIKFYKNKYYLKDGFTFGKIDISVNGTGFLESFNPAFKRDLLIENKNLKGANYADIVVAKLLPLKKKRPSVKVISILKRAHETSLVMTKKYGEAVLGVNIQTGLTCALKASQKSLKALPLGTILKIENHDNNITEVIGHIDDDFVDEKISLALFNKNAIFDNLCENEARAYGDKVDASMYPSRKDLRNLNFCTIDPIDAKDFDDAIYYDKNEHAIYVAIADVSAYVHAYSAIDKEARSRGFSIYFPHIAIPMLPRALSENICSLKPNEDRLAFCFKICLDQNNEVIKEELFEAIINSKRRFNYDEVDEYLKNRDDLEEINWLYDAFAITQNLRKKRLKNACEFKTQELRMTLDENNKLIKTRLENDTASHNLIEDCMLLANKAAAKLIDIGVFRNHLSPDYKKIDQLLADLSTLSIDINVKNNILELFKNIQALANELNIREEVDKLIIKAQKKAEYASENAGHFGLGFDKYTHFTSPIRRYSDLILHRLLKAKINNDEKMFNYLLLNIESTCEELSILERETDKVAWHFMDRKFARWAKYNIGKKFKALVIENQSSLQVKLNDDIKGALITIIGSRANLLEHVEVEITEVDIISAKIFGKITKHFSLERKQNV</sequence>
<dbReference type="Proteomes" id="UP000031135">
    <property type="component" value="Chromosome"/>
</dbReference>
<dbReference type="GO" id="GO:0004540">
    <property type="term" value="F:RNA nuclease activity"/>
    <property type="evidence" value="ECO:0007669"/>
    <property type="project" value="InterPro"/>
</dbReference>
<dbReference type="AlphaFoldDB" id="A0A0A8HBC8"/>
<dbReference type="InterPro" id="IPR022966">
    <property type="entry name" value="RNase_II/R_CS"/>
</dbReference>
<evidence type="ECO:0000256" key="1">
    <source>
        <dbReference type="ARBA" id="ARBA00022839"/>
    </source>
</evidence>
<evidence type="ECO:0000259" key="2">
    <source>
        <dbReference type="SMART" id="SM00955"/>
    </source>
</evidence>
<dbReference type="InterPro" id="IPR057293">
    <property type="entry name" value="RNR_OB2"/>
</dbReference>
<dbReference type="GO" id="GO:0005829">
    <property type="term" value="C:cytosol"/>
    <property type="evidence" value="ECO:0007669"/>
    <property type="project" value="TreeGrafter"/>
</dbReference>
<dbReference type="InterPro" id="IPR050180">
    <property type="entry name" value="RNR_Ribonuclease"/>
</dbReference>
<dbReference type="EC" id="3.1.-.-" evidence="3"/>
<reference evidence="3 4" key="1">
    <citation type="journal article" date="2014" name="Genome Biol. Evol.">
        <title>Comparative Genomics of the Campylobacter lari Group.</title>
        <authorList>
            <person name="Miller W.G."/>
            <person name="Yee E."/>
            <person name="Chapman M.H."/>
            <person name="Smith T.P."/>
            <person name="Bono J.L."/>
            <person name="Huynh S."/>
            <person name="Parker C.T."/>
            <person name="Vandamme P."/>
            <person name="Luong K."/>
            <person name="Korlach J."/>
        </authorList>
    </citation>
    <scope>NUCLEOTIDE SEQUENCE [LARGE SCALE GENOMIC DNA]</scope>
    <source>
        <strain evidence="3 4">LMG 24374</strain>
    </source>
</reference>
<dbReference type="OrthoDB" id="9764149at2"/>
<dbReference type="RefSeq" id="WP_039664150.1">
    <property type="nucleotide sequence ID" value="NZ_CP007772.1"/>
</dbReference>
<dbReference type="EMBL" id="CP007772">
    <property type="protein sequence ID" value="AJC90950.1"/>
    <property type="molecule type" value="Genomic_DNA"/>
</dbReference>
<dbReference type="Pfam" id="PF00773">
    <property type="entry name" value="RNB"/>
    <property type="match status" value="1"/>
</dbReference>
<keyword evidence="1" id="KW-0269">Exonuclease</keyword>
<dbReference type="PROSITE" id="PS01175">
    <property type="entry name" value="RIBONUCLEASE_II"/>
    <property type="match status" value="1"/>
</dbReference>
<proteinExistence type="predicted"/>
<dbReference type="Pfam" id="PF22896">
    <property type="entry name" value="OB_RNR_1st"/>
    <property type="match status" value="1"/>
</dbReference>
<dbReference type="PANTHER" id="PTHR23355">
    <property type="entry name" value="RIBONUCLEASE"/>
    <property type="match status" value="1"/>
</dbReference>
<keyword evidence="1" id="KW-0540">Nuclease</keyword>
<name>A0A0A8HBC8_9BACT</name>
<dbReference type="SMART" id="SM00955">
    <property type="entry name" value="RNB"/>
    <property type="match status" value="1"/>
</dbReference>
<dbReference type="SUPFAM" id="SSF50249">
    <property type="entry name" value="Nucleic acid-binding proteins"/>
    <property type="match status" value="1"/>
</dbReference>
<dbReference type="GO" id="GO:0006402">
    <property type="term" value="P:mRNA catabolic process"/>
    <property type="evidence" value="ECO:0007669"/>
    <property type="project" value="TreeGrafter"/>
</dbReference>
<dbReference type="KEGG" id="csm:CSUB8521_1115"/>
<dbReference type="InterPro" id="IPR054561">
    <property type="entry name" value="RNR_OB1_N"/>
</dbReference>
<dbReference type="InterPro" id="IPR012340">
    <property type="entry name" value="NA-bd_OB-fold"/>
</dbReference>
<accession>A0A0A8HBC8</accession>
<evidence type="ECO:0000313" key="4">
    <source>
        <dbReference type="Proteomes" id="UP000031135"/>
    </source>
</evidence>
<dbReference type="GO" id="GO:0004527">
    <property type="term" value="F:exonuclease activity"/>
    <property type="evidence" value="ECO:0007669"/>
    <property type="project" value="UniProtKB-KW"/>
</dbReference>
<dbReference type="GO" id="GO:0003723">
    <property type="term" value="F:RNA binding"/>
    <property type="evidence" value="ECO:0007669"/>
    <property type="project" value="InterPro"/>
</dbReference>
<evidence type="ECO:0000313" key="3">
    <source>
        <dbReference type="EMBL" id="AJC90950.1"/>
    </source>
</evidence>
<organism evidence="3 4">
    <name type="scientific">Campylobacter subantarcticus LMG 24374</name>
    <dbReference type="NCBI Taxonomy" id="1388751"/>
    <lineage>
        <taxon>Bacteria</taxon>
        <taxon>Pseudomonadati</taxon>
        <taxon>Campylobacterota</taxon>
        <taxon>Epsilonproteobacteria</taxon>
        <taxon>Campylobacterales</taxon>
        <taxon>Campylobacteraceae</taxon>
        <taxon>Campylobacter</taxon>
    </lineage>
</organism>
<gene>
    <name evidence="3" type="primary">rnr</name>
    <name evidence="3" type="ORF">CSUB8521_1115</name>
</gene>